<dbReference type="InterPro" id="IPR012349">
    <property type="entry name" value="Split_barrel_FMN-bd"/>
</dbReference>
<comment type="caution">
    <text evidence="1">The sequence shown here is derived from an EMBL/GenBank/DDBJ whole genome shotgun (WGS) entry which is preliminary data.</text>
</comment>
<evidence type="ECO:0000313" key="2">
    <source>
        <dbReference type="Proteomes" id="UP001597139"/>
    </source>
</evidence>
<keyword evidence="2" id="KW-1185">Reference proteome</keyword>
<dbReference type="InterPro" id="IPR024747">
    <property type="entry name" value="Pyridox_Oxase-rel"/>
</dbReference>
<dbReference type="RefSeq" id="WP_267646017.1">
    <property type="nucleotide sequence ID" value="NZ_JANHGR010000001.1"/>
</dbReference>
<proteinExistence type="predicted"/>
<protein>
    <submittedName>
        <fullName evidence="1">Pyridoxamine 5'-phosphate oxidase family protein</fullName>
    </submittedName>
</protein>
<dbReference type="Proteomes" id="UP001597139">
    <property type="component" value="Unassembled WGS sequence"/>
</dbReference>
<reference evidence="1 2" key="1">
    <citation type="journal article" date="2019" name="Int. J. Syst. Evol. Microbiol.">
        <title>The Global Catalogue of Microorganisms (GCM) 10K type strain sequencing project: providing services to taxonomists for standard genome sequencing and annotation.</title>
        <authorList>
            <consortium name="The Broad Institute Genomics Platform"/>
            <consortium name="The Broad Institute Genome Sequencing Center for Infectious Disease"/>
            <person name="Wu L."/>
            <person name="Ma J."/>
        </authorList>
    </citation>
    <scope>NUCLEOTIDE SEQUENCE [LARGE SCALE GENOMIC DNA]</scope>
    <source>
        <strain evidence="1 2">CGMCC 1.12859</strain>
    </source>
</reference>
<name>A0ABD6BPI2_9EURY</name>
<sequence length="148" mass="16254">MSHDHPNEMTDEERIAFLGAGGTGVLSLNTQRGPPHSVPVSYGYDSSTGAFYFRLAVAPDSRKGDLAGRPATFVTYGQADDRWQSVVVQGELEDTTEGSIAIETLEGLRGVDLQYVDIFGEPLRTVEFEFYRLTPDTVGARRESYTEA</sequence>
<dbReference type="Pfam" id="PF12900">
    <property type="entry name" value="Pyridox_ox_2"/>
    <property type="match status" value="1"/>
</dbReference>
<dbReference type="Gene3D" id="2.30.110.10">
    <property type="entry name" value="Electron Transport, Fmn-binding Protein, Chain A"/>
    <property type="match status" value="1"/>
</dbReference>
<dbReference type="EMBL" id="JBHUCZ010000001">
    <property type="protein sequence ID" value="MFD1566725.1"/>
    <property type="molecule type" value="Genomic_DNA"/>
</dbReference>
<dbReference type="SUPFAM" id="SSF50475">
    <property type="entry name" value="FMN-binding split barrel"/>
    <property type="match status" value="1"/>
</dbReference>
<evidence type="ECO:0000313" key="1">
    <source>
        <dbReference type="EMBL" id="MFD1566725.1"/>
    </source>
</evidence>
<gene>
    <name evidence="1" type="ORF">ACFSAU_04405</name>
</gene>
<organism evidence="1 2">
    <name type="scientific">Halolamina litorea</name>
    <dbReference type="NCBI Taxonomy" id="1515593"/>
    <lineage>
        <taxon>Archaea</taxon>
        <taxon>Methanobacteriati</taxon>
        <taxon>Methanobacteriota</taxon>
        <taxon>Stenosarchaea group</taxon>
        <taxon>Halobacteria</taxon>
        <taxon>Halobacteriales</taxon>
        <taxon>Haloferacaceae</taxon>
    </lineage>
</organism>
<accession>A0ABD6BPI2</accession>
<dbReference type="AlphaFoldDB" id="A0ABD6BPI2"/>